<keyword evidence="7" id="KW-0418">Kinase</keyword>
<dbReference type="PROSITE" id="PS50889">
    <property type="entry name" value="S4"/>
    <property type="match status" value="1"/>
</dbReference>
<dbReference type="Pfam" id="PF13328">
    <property type="entry name" value="HD_4"/>
    <property type="match status" value="1"/>
</dbReference>
<dbReference type="InterPro" id="IPR004811">
    <property type="entry name" value="RelA/Spo_fam"/>
</dbReference>
<dbReference type="InterPro" id="IPR012675">
    <property type="entry name" value="Beta-grasp_dom_sf"/>
</dbReference>
<dbReference type="GO" id="GO:0016787">
    <property type="term" value="F:hydrolase activity"/>
    <property type="evidence" value="ECO:0007669"/>
    <property type="project" value="UniProtKB-KW"/>
</dbReference>
<comment type="pathway">
    <text evidence="1">Purine metabolism.</text>
</comment>
<dbReference type="RefSeq" id="WP_096602141.1">
    <property type="nucleotide sequence ID" value="NZ_OBEN01000005.1"/>
</dbReference>
<keyword evidence="7" id="KW-0378">Hydrolase</keyword>
<dbReference type="Proteomes" id="UP000218627">
    <property type="component" value="Unassembled WGS sequence"/>
</dbReference>
<dbReference type="GO" id="GO:0005886">
    <property type="term" value="C:plasma membrane"/>
    <property type="evidence" value="ECO:0007669"/>
    <property type="project" value="TreeGrafter"/>
</dbReference>
<proteinExistence type="inferred from homology"/>
<dbReference type="InterPro" id="IPR033655">
    <property type="entry name" value="TGS_RelA/SpoT"/>
</dbReference>
<dbReference type="EMBL" id="OBEN01000005">
    <property type="protein sequence ID" value="SNZ14411.1"/>
    <property type="molecule type" value="Genomic_DNA"/>
</dbReference>
<dbReference type="Gene3D" id="1.10.3210.10">
    <property type="entry name" value="Hypothetical protein af1432"/>
    <property type="match status" value="1"/>
</dbReference>
<dbReference type="GO" id="GO:0016301">
    <property type="term" value="F:kinase activity"/>
    <property type="evidence" value="ECO:0007669"/>
    <property type="project" value="UniProtKB-KW"/>
</dbReference>
<reference evidence="8" key="1">
    <citation type="submission" date="2017-09" db="EMBL/GenBank/DDBJ databases">
        <authorList>
            <person name="Varghese N."/>
            <person name="Submissions S."/>
        </authorList>
    </citation>
    <scope>NUCLEOTIDE SEQUENCE [LARGE SCALE GENOMIC DNA]</scope>
    <source>
        <strain evidence="8">DSM 2913</strain>
    </source>
</reference>
<dbReference type="CDD" id="cd05399">
    <property type="entry name" value="NT_Rel-Spo_like"/>
    <property type="match status" value="1"/>
</dbReference>
<feature type="domain" description="ACT" evidence="4">
    <location>
        <begin position="625"/>
        <end position="696"/>
    </location>
</feature>
<keyword evidence="2" id="KW-0694">RNA-binding</keyword>
<dbReference type="SMART" id="SM00954">
    <property type="entry name" value="RelA_SpoT"/>
    <property type="match status" value="1"/>
</dbReference>
<sequence>MHSTTVKSKAEKLLGLFEGDKRERVAKAIHFIEEKHSSQIRASGEPYITHPIEVALTLAQMGLDINTVVAGLLHDVLEDTQTTYQELEEKFGKQVASIVQGVTKLGRLEFRNIQEQKAENYRKLILATAKDLRVILVKLADRLHNMKTLGFLRKDKQLRIAKETIDIYVPIANRLGVWNIKTELEDLCFMYLYPSEYEKVKNFVGKSRKELEEYLKRSFIPKLKEALKLSGIDAHITYRPKHLYGIWQKTVRKGIKLEDVHDILGVRVILNTPQECYTVLGIIHSTFKPVPGKFDDYISLPKPNLYQSLHTTVIGPKGRMVEVQIRTWEMHERAEKGIAAHWAYKEGKSVKDNSVYSWLKSLVESIQGSKNPHELIENMKLELFSEEVFVFTPKGDLLVLPKGATPVDFAYYIHTDIGNHCAGAKVNGRIVSLNYKLQNGDMVEIITHPNKKPNPEWLKFVVTSKAKNKIKAYLKELEKDRHLQEGRQILEKLASRWELTKEALLEKLLQETHLKNEEEVLIAIGSGKISREKIYSLFEQKEREKHKEEKGEDLLLINGLGSVLHSVGTCCLPIPGEEVYGVITRGKGVVVHSKLCPNLRYMQRNLPDKVIPVIWNASTGKHPARLRVVVKDRLGVLADITSSISKTGANILEARTKSTSIGKAFMEFLIEVGNYSDFLRVIDAIRSVEGVELCERVFT</sequence>
<evidence type="ECO:0000256" key="3">
    <source>
        <dbReference type="RuleBase" id="RU003847"/>
    </source>
</evidence>
<dbReference type="AlphaFoldDB" id="A0A285P3G3"/>
<organism evidence="7 8">
    <name type="scientific">Hydrogenobacter hydrogenophilus</name>
    <dbReference type="NCBI Taxonomy" id="35835"/>
    <lineage>
        <taxon>Bacteria</taxon>
        <taxon>Pseudomonadati</taxon>
        <taxon>Aquificota</taxon>
        <taxon>Aquificia</taxon>
        <taxon>Aquificales</taxon>
        <taxon>Aquificaceae</taxon>
        <taxon>Hydrogenobacter</taxon>
    </lineage>
</organism>
<dbReference type="Gene3D" id="3.10.20.30">
    <property type="match status" value="1"/>
</dbReference>
<accession>A0A285P3G3</accession>
<dbReference type="CDD" id="cd01668">
    <property type="entry name" value="TGS_RSH"/>
    <property type="match status" value="1"/>
</dbReference>
<evidence type="ECO:0000256" key="2">
    <source>
        <dbReference type="PROSITE-ProRule" id="PRU00182"/>
    </source>
</evidence>
<dbReference type="NCBIfam" id="TIGR00691">
    <property type="entry name" value="spoT_relA"/>
    <property type="match status" value="1"/>
</dbReference>
<dbReference type="InterPro" id="IPR007685">
    <property type="entry name" value="RelA_SpoT"/>
</dbReference>
<dbReference type="GO" id="GO:0015969">
    <property type="term" value="P:guanosine tetraphosphate metabolic process"/>
    <property type="evidence" value="ECO:0007669"/>
    <property type="project" value="InterPro"/>
</dbReference>
<evidence type="ECO:0000256" key="1">
    <source>
        <dbReference type="ARBA" id="ARBA00025704"/>
    </source>
</evidence>
<dbReference type="InterPro" id="IPR043519">
    <property type="entry name" value="NT_sf"/>
</dbReference>
<dbReference type="InterPro" id="IPR003607">
    <property type="entry name" value="HD/PDEase_dom"/>
</dbReference>
<gene>
    <name evidence="7" type="ORF">SAMN06265353_1081</name>
</gene>
<dbReference type="InterPro" id="IPR045865">
    <property type="entry name" value="ACT-like_dom_sf"/>
</dbReference>
<dbReference type="Pfam" id="PF02824">
    <property type="entry name" value="TGS"/>
    <property type="match status" value="1"/>
</dbReference>
<comment type="function">
    <text evidence="3">In eubacteria ppGpp (guanosine 3'-diphosphate 5'-diphosphate) is a mediator of the stringent response that coordinates a variety of cellular activities in response to changes in nutritional abundance.</text>
</comment>
<dbReference type="Gene3D" id="3.30.460.10">
    <property type="entry name" value="Beta Polymerase, domain 2"/>
    <property type="match status" value="1"/>
</dbReference>
<keyword evidence="8" id="KW-1185">Reference proteome</keyword>
<dbReference type="PROSITE" id="PS51671">
    <property type="entry name" value="ACT"/>
    <property type="match status" value="1"/>
</dbReference>
<dbReference type="SUPFAM" id="SSF81271">
    <property type="entry name" value="TGS-like"/>
    <property type="match status" value="1"/>
</dbReference>
<dbReference type="Gene3D" id="3.30.70.260">
    <property type="match status" value="1"/>
</dbReference>
<dbReference type="SMART" id="SM00471">
    <property type="entry name" value="HDc"/>
    <property type="match status" value="1"/>
</dbReference>
<dbReference type="SUPFAM" id="SSF109604">
    <property type="entry name" value="HD-domain/PDEase-like"/>
    <property type="match status" value="1"/>
</dbReference>
<dbReference type="PROSITE" id="PS51831">
    <property type="entry name" value="HD"/>
    <property type="match status" value="1"/>
</dbReference>
<dbReference type="PANTHER" id="PTHR21262:SF31">
    <property type="entry name" value="GTP PYROPHOSPHOKINASE"/>
    <property type="match status" value="1"/>
</dbReference>
<evidence type="ECO:0000259" key="6">
    <source>
        <dbReference type="PROSITE" id="PS51880"/>
    </source>
</evidence>
<evidence type="ECO:0000259" key="5">
    <source>
        <dbReference type="PROSITE" id="PS51831"/>
    </source>
</evidence>
<dbReference type="FunFam" id="3.10.20.30:FF:000002">
    <property type="entry name" value="GTP pyrophosphokinase (RelA/SpoT)"/>
    <property type="match status" value="1"/>
</dbReference>
<feature type="domain" description="TGS" evidence="6">
    <location>
        <begin position="386"/>
        <end position="447"/>
    </location>
</feature>
<dbReference type="GO" id="GO:0003723">
    <property type="term" value="F:RNA binding"/>
    <property type="evidence" value="ECO:0007669"/>
    <property type="project" value="UniProtKB-KW"/>
</dbReference>
<evidence type="ECO:0000313" key="7">
    <source>
        <dbReference type="EMBL" id="SNZ14411.1"/>
    </source>
</evidence>
<dbReference type="SUPFAM" id="SSF55021">
    <property type="entry name" value="ACT-like"/>
    <property type="match status" value="1"/>
</dbReference>
<dbReference type="PROSITE" id="PS51880">
    <property type="entry name" value="TGS"/>
    <property type="match status" value="1"/>
</dbReference>
<evidence type="ECO:0000313" key="8">
    <source>
        <dbReference type="Proteomes" id="UP000218627"/>
    </source>
</evidence>
<dbReference type="SUPFAM" id="SSF81301">
    <property type="entry name" value="Nucleotidyltransferase"/>
    <property type="match status" value="1"/>
</dbReference>
<feature type="domain" description="HD" evidence="5">
    <location>
        <begin position="47"/>
        <end position="146"/>
    </location>
</feature>
<dbReference type="InterPro" id="IPR045600">
    <property type="entry name" value="RelA/SpoT_AH_RIS"/>
</dbReference>
<evidence type="ECO:0000259" key="4">
    <source>
        <dbReference type="PROSITE" id="PS51671"/>
    </source>
</evidence>
<name>A0A285P3G3_9AQUI</name>
<dbReference type="CDD" id="cd04876">
    <property type="entry name" value="ACT_RelA-SpoT"/>
    <property type="match status" value="1"/>
</dbReference>
<dbReference type="OrthoDB" id="9805041at2"/>
<protein>
    <submittedName>
        <fullName evidence="7">GTP pyrophosphokinase/guanosine-3',5'-bis(Diphosphate) 3'-pyrophosphohydrolase</fullName>
    </submittedName>
</protein>
<dbReference type="CDD" id="cd00077">
    <property type="entry name" value="HDc"/>
    <property type="match status" value="1"/>
</dbReference>
<dbReference type="GO" id="GO:0015949">
    <property type="term" value="P:nucleobase-containing small molecule interconversion"/>
    <property type="evidence" value="ECO:0007669"/>
    <property type="project" value="UniProtKB-ARBA"/>
</dbReference>
<dbReference type="Pfam" id="PF19296">
    <property type="entry name" value="RelA_AH_RIS"/>
    <property type="match status" value="1"/>
</dbReference>
<dbReference type="PANTHER" id="PTHR21262">
    <property type="entry name" value="GUANOSINE-3',5'-BIS DIPHOSPHATE 3'-PYROPHOSPHOHYDROLASE"/>
    <property type="match status" value="1"/>
</dbReference>
<dbReference type="InterPro" id="IPR004095">
    <property type="entry name" value="TGS"/>
</dbReference>
<dbReference type="InterPro" id="IPR006674">
    <property type="entry name" value="HD_domain"/>
</dbReference>
<dbReference type="Pfam" id="PF04607">
    <property type="entry name" value="RelA_SpoT"/>
    <property type="match status" value="1"/>
</dbReference>
<dbReference type="Pfam" id="PF13291">
    <property type="entry name" value="ACT_4"/>
    <property type="match status" value="1"/>
</dbReference>
<dbReference type="FunFam" id="3.30.460.10:FF:000001">
    <property type="entry name" value="GTP pyrophosphokinase RelA"/>
    <property type="match status" value="1"/>
</dbReference>
<comment type="similarity">
    <text evidence="3">Belongs to the relA/spoT family.</text>
</comment>
<dbReference type="InterPro" id="IPR002912">
    <property type="entry name" value="ACT_dom"/>
</dbReference>
<dbReference type="FunFam" id="1.10.3210.10:FF:000001">
    <property type="entry name" value="GTP pyrophosphokinase RelA"/>
    <property type="match status" value="1"/>
</dbReference>
<keyword evidence="7" id="KW-0808">Transferase</keyword>
<dbReference type="InterPro" id="IPR012676">
    <property type="entry name" value="TGS-like"/>
</dbReference>